<dbReference type="KEGG" id="mci:Mesci_5694"/>
<protein>
    <submittedName>
        <fullName evidence="1">Uncharacterized protein</fullName>
    </submittedName>
</protein>
<dbReference type="EMBL" id="CP002447">
    <property type="protein sequence ID" value="ADV14766.1"/>
    <property type="molecule type" value="Genomic_DNA"/>
</dbReference>
<dbReference type="PATRIC" id="fig|765698.3.peg.6215"/>
<accession>E8THK4</accession>
<gene>
    <name evidence="1" type="ordered locus">Mesci_5694</name>
</gene>
<proteinExistence type="predicted"/>
<sequence>MMIAPPGYVAIIVDLSRLVSSGRQSKPGADEARFLEVVRLLNAVTNEVAVIAPTPAIDTSI</sequence>
<dbReference type="Proteomes" id="UP000007471">
    <property type="component" value="Chromosome"/>
</dbReference>
<dbReference type="HOGENOM" id="CLU_2917275_0_0_5"/>
<evidence type="ECO:0000313" key="1">
    <source>
        <dbReference type="EMBL" id="ADV14766.1"/>
    </source>
</evidence>
<evidence type="ECO:0000313" key="2">
    <source>
        <dbReference type="Proteomes" id="UP000007471"/>
    </source>
</evidence>
<organism evidence="1 2">
    <name type="scientific">Mesorhizobium ciceri biovar biserrulae (strain HAMBI 2942 / LMG 23838 / WSM1271)</name>
    <dbReference type="NCBI Taxonomy" id="765698"/>
    <lineage>
        <taxon>Bacteria</taxon>
        <taxon>Pseudomonadati</taxon>
        <taxon>Pseudomonadota</taxon>
        <taxon>Alphaproteobacteria</taxon>
        <taxon>Hyphomicrobiales</taxon>
        <taxon>Phyllobacteriaceae</taxon>
        <taxon>Mesorhizobium</taxon>
    </lineage>
</organism>
<reference evidence="2" key="1">
    <citation type="submission" date="2011-01" db="EMBL/GenBank/DDBJ databases">
        <title>Complete sequence of chromosome of Mesorhizobium ciceri bv. biserrulae WSM1271.</title>
        <authorList>
            <person name="Lucas S."/>
            <person name="Copeland A."/>
            <person name="Lapidus A."/>
            <person name="Cheng J.-F."/>
            <person name="Goodwin L."/>
            <person name="Pitluck S."/>
            <person name="Teshima H."/>
            <person name="Detter J.C."/>
            <person name="Han C."/>
            <person name="Tapia R."/>
            <person name="Land M."/>
            <person name="Hauser L."/>
            <person name="Kyrpides N."/>
            <person name="Ivanova N."/>
            <person name="Nandasena K."/>
            <person name="Reeve W.G."/>
            <person name="Howieson J.G."/>
            <person name="O'Hara G."/>
            <person name="Tiwari R.P."/>
            <person name="Woyke T."/>
        </authorList>
    </citation>
    <scope>NUCLEOTIDE SEQUENCE [LARGE SCALE GENOMIC DNA]</scope>
    <source>
        <strain evidence="2">HAMBI 2942 / LMG 23838 / WSM1271</strain>
    </source>
</reference>
<name>E8THK4_MESCW</name>
<dbReference type="AlphaFoldDB" id="E8THK4"/>